<comment type="subcellular location">
    <subcellularLocation>
        <location evidence="2">Cytoplasm</location>
    </subcellularLocation>
</comment>
<feature type="coiled-coil region" evidence="5">
    <location>
        <begin position="263"/>
        <end position="297"/>
    </location>
</feature>
<evidence type="ECO:0000256" key="3">
    <source>
        <dbReference type="ARBA" id="ARBA00022723"/>
    </source>
</evidence>
<dbReference type="SMART" id="SM00863">
    <property type="entry name" value="tRNA_SAD"/>
    <property type="match status" value="1"/>
</dbReference>
<dbReference type="Gene3D" id="2.40.30.130">
    <property type="match status" value="1"/>
</dbReference>
<accession>A0A218P2P2</accession>
<gene>
    <name evidence="7" type="ORF">A3L02_06205</name>
</gene>
<keyword evidence="8" id="KW-1185">Reference proteome</keyword>
<evidence type="ECO:0000256" key="5">
    <source>
        <dbReference type="SAM" id="Coils"/>
    </source>
</evidence>
<dbReference type="Pfam" id="PF07973">
    <property type="entry name" value="tRNA_SAD"/>
    <property type="match status" value="1"/>
</dbReference>
<dbReference type="InterPro" id="IPR003156">
    <property type="entry name" value="DHHA1_dom"/>
</dbReference>
<organism evidence="7 8">
    <name type="scientific">Thermococcus celer Vu 13 = JCM 8558</name>
    <dbReference type="NCBI Taxonomy" id="1293037"/>
    <lineage>
        <taxon>Archaea</taxon>
        <taxon>Methanobacteriati</taxon>
        <taxon>Methanobacteriota</taxon>
        <taxon>Thermococci</taxon>
        <taxon>Thermococcales</taxon>
        <taxon>Thermococcaceae</taxon>
        <taxon>Thermococcus</taxon>
    </lineage>
</organism>
<dbReference type="GO" id="GO:0046872">
    <property type="term" value="F:metal ion binding"/>
    <property type="evidence" value="ECO:0007669"/>
    <property type="project" value="UniProtKB-KW"/>
</dbReference>
<dbReference type="Gene3D" id="3.10.310.40">
    <property type="match status" value="1"/>
</dbReference>
<dbReference type="PANTHER" id="PTHR43462:SF1">
    <property type="entry name" value="ALANYL-TRNA EDITING PROTEIN AARSD1"/>
    <property type="match status" value="1"/>
</dbReference>
<dbReference type="InterPro" id="IPR018165">
    <property type="entry name" value="Ala-tRNA-synth_IIc_core"/>
</dbReference>
<dbReference type="InterPro" id="IPR051335">
    <property type="entry name" value="Alanyl-tRNA_Editing_Enzymes"/>
</dbReference>
<dbReference type="GO" id="GO:0005524">
    <property type="term" value="F:ATP binding"/>
    <property type="evidence" value="ECO:0007669"/>
    <property type="project" value="InterPro"/>
</dbReference>
<dbReference type="Proteomes" id="UP000197156">
    <property type="component" value="Chromosome"/>
</dbReference>
<dbReference type="EMBL" id="CP014854">
    <property type="protein sequence ID" value="ASI99183.1"/>
    <property type="molecule type" value="Genomic_DNA"/>
</dbReference>
<dbReference type="KEGG" id="tce:A3L02_06205"/>
<dbReference type="SUPFAM" id="SSF55186">
    <property type="entry name" value="ThrRS/AlaRS common domain"/>
    <property type="match status" value="1"/>
</dbReference>
<evidence type="ECO:0000256" key="2">
    <source>
        <dbReference type="ARBA" id="ARBA00004496"/>
    </source>
</evidence>
<dbReference type="FunFam" id="3.30.980.10:FF:000026">
    <property type="entry name" value="Threonyl/alanyl tRNA synthetase SAD"/>
    <property type="match status" value="1"/>
</dbReference>
<proteinExistence type="predicted"/>
<dbReference type="PROSITE" id="PS50860">
    <property type="entry name" value="AA_TRNA_LIGASE_II_ALA"/>
    <property type="match status" value="1"/>
</dbReference>
<dbReference type="GeneID" id="33324334"/>
<dbReference type="GO" id="GO:0002161">
    <property type="term" value="F:aminoacyl-tRNA deacylase activity"/>
    <property type="evidence" value="ECO:0007669"/>
    <property type="project" value="UniProtKB-ARBA"/>
</dbReference>
<keyword evidence="5" id="KW-0175">Coiled coil</keyword>
<dbReference type="OrthoDB" id="11392at2157"/>
<protein>
    <submittedName>
        <fullName evidence="7">Alanyl-tRNA editing protein AlaX</fullName>
    </submittedName>
</protein>
<comment type="cofactor">
    <cofactor evidence="1">
        <name>Zn(2+)</name>
        <dbReference type="ChEBI" id="CHEBI:29105"/>
    </cofactor>
</comment>
<keyword evidence="4" id="KW-0862">Zinc</keyword>
<dbReference type="GO" id="GO:0003676">
    <property type="term" value="F:nucleic acid binding"/>
    <property type="evidence" value="ECO:0007669"/>
    <property type="project" value="InterPro"/>
</dbReference>
<dbReference type="GO" id="GO:0006419">
    <property type="term" value="P:alanyl-tRNA aminoacylation"/>
    <property type="evidence" value="ECO:0007669"/>
    <property type="project" value="InterPro"/>
</dbReference>
<evidence type="ECO:0000313" key="8">
    <source>
        <dbReference type="Proteomes" id="UP000197156"/>
    </source>
</evidence>
<dbReference type="InterPro" id="IPR018163">
    <property type="entry name" value="Thr/Ala-tRNA-synth_IIc_edit"/>
</dbReference>
<dbReference type="InterPro" id="IPR012947">
    <property type="entry name" value="tRNA_SAD"/>
</dbReference>
<keyword evidence="3" id="KW-0479">Metal-binding</keyword>
<evidence type="ECO:0000313" key="7">
    <source>
        <dbReference type="EMBL" id="ASI99183.1"/>
    </source>
</evidence>
<reference evidence="7 8" key="1">
    <citation type="submission" date="2016-03" db="EMBL/GenBank/DDBJ databases">
        <title>Complete genome sequence of Thermococcus celer.</title>
        <authorList>
            <person name="Oger P.M."/>
        </authorList>
    </citation>
    <scope>NUCLEOTIDE SEQUENCE [LARGE SCALE GENOMIC DNA]</scope>
    <source>
        <strain evidence="7 8">Vu 13</strain>
    </source>
</reference>
<dbReference type="SUPFAM" id="SSF50447">
    <property type="entry name" value="Translation proteins"/>
    <property type="match status" value="1"/>
</dbReference>
<evidence type="ECO:0000256" key="1">
    <source>
        <dbReference type="ARBA" id="ARBA00001947"/>
    </source>
</evidence>
<dbReference type="PANTHER" id="PTHR43462">
    <property type="entry name" value="ALANYL-TRNA EDITING PROTEIN"/>
    <property type="match status" value="1"/>
</dbReference>
<dbReference type="Pfam" id="PF02272">
    <property type="entry name" value="DHHA1"/>
    <property type="match status" value="1"/>
</dbReference>
<sequence>MTERLFYRNAYLWEAGAKVERTERKGKNVRVLLDRTIFYPEGGGQPSDRGIIAGEGFRITVERVEGKDEIWHEGRLEGRLPEQGEPVRLILDAEWRYENMRQHTGQHILSAVFKDLHDAGTTGFQIFAEYNKIEIDYPGELTWETVLEVERRANEIVWSDLPVEVEVYDELPDELRQRLRKGLSDKVKPPIRIVSIPGVDVIPCGGTHVRSTREVGLIKVVRFYRKSRKLWRIEFVAGNRAIRYLNDILSDYWESLDEMPNKNRPLVERVRELREEMGELEDEKNALRRELWDWKARALLDDAEEINGIRVISYVEDAPMKDAQAFVVHLVDRNPGTIVLVAGENYVVFARNREVKGPSMKDLLEKVLSEVGGGGGGSEILARGGGFKAPPEEVLKVARRALGDYLG</sequence>
<dbReference type="Pfam" id="PF01411">
    <property type="entry name" value="tRNA-synt_2c"/>
    <property type="match status" value="1"/>
</dbReference>
<dbReference type="RefSeq" id="WP_088863124.1">
    <property type="nucleotide sequence ID" value="NZ_CP014854.1"/>
</dbReference>
<evidence type="ECO:0000259" key="6">
    <source>
        <dbReference type="PROSITE" id="PS50860"/>
    </source>
</evidence>
<dbReference type="Gene3D" id="3.30.980.10">
    <property type="entry name" value="Threonyl-trna Synthetase, Chain A, domain 2"/>
    <property type="match status" value="1"/>
</dbReference>
<dbReference type="AlphaFoldDB" id="A0A218P2P2"/>
<dbReference type="InterPro" id="IPR018164">
    <property type="entry name" value="Ala-tRNA-synth_IIc_N"/>
</dbReference>
<feature type="domain" description="Alanyl-transfer RNA synthetases family profile" evidence="6">
    <location>
        <begin position="1"/>
        <end position="247"/>
    </location>
</feature>
<evidence type="ECO:0000256" key="4">
    <source>
        <dbReference type="ARBA" id="ARBA00022833"/>
    </source>
</evidence>
<dbReference type="GO" id="GO:0005737">
    <property type="term" value="C:cytoplasm"/>
    <property type="evidence" value="ECO:0007669"/>
    <property type="project" value="UniProtKB-SubCell"/>
</dbReference>
<dbReference type="InterPro" id="IPR009000">
    <property type="entry name" value="Transl_B-barrel_sf"/>
</dbReference>
<name>A0A218P2P2_THECE</name>
<dbReference type="GO" id="GO:0004813">
    <property type="term" value="F:alanine-tRNA ligase activity"/>
    <property type="evidence" value="ECO:0007669"/>
    <property type="project" value="InterPro"/>
</dbReference>